<dbReference type="InterPro" id="IPR005046">
    <property type="entry name" value="DUF285"/>
</dbReference>
<feature type="chain" id="PRO_5038642879" evidence="2">
    <location>
        <begin position="34"/>
        <end position="1119"/>
    </location>
</feature>
<feature type="signal peptide" evidence="2">
    <location>
        <begin position="1"/>
        <end position="33"/>
    </location>
</feature>
<dbReference type="Gene3D" id="3.80.10.10">
    <property type="entry name" value="Ribonuclease Inhibitor"/>
    <property type="match status" value="2"/>
</dbReference>
<evidence type="ECO:0000256" key="1">
    <source>
        <dbReference type="SAM" id="MobiDB-lite"/>
    </source>
</evidence>
<dbReference type="AlphaFoldDB" id="A0A5B8T2R9"/>
<evidence type="ECO:0000313" key="4">
    <source>
        <dbReference type="Proteomes" id="UP000321296"/>
    </source>
</evidence>
<sequence>MMTIKLGVCCMKKYVRKAILLTITLLLVGASPAQMVAAVAAEQSNLKSATHDKTKTAALLDKVFKMPKRQSEVSTSVDNDKAEAEVQPEPKIDPVPETDKPDVAQKEKISEPTLAPQLKATETITGTYGTSPYTLDPDTGILEFGAGTLAEGAINNSTEFASYVSMIKKIKFSTGAKLPSDSHSMFMYLPNLEKFDSANLDTSEVTTMVDMFYESKASTLDVSNFDTGKVTDMRWMFAYSAATTIDVSSFDAESVVDMGYMFQGSKASILNLSGIDTSAVTDMRNMFAYSDATTISLSDFKTKSVTDMQYMFAYSDATTLDLSSFNTSEVTNMTHMFGGSKATVIDVSSFSTNAVTDMQYMFTDSAATTLNLSGFNTGSVTNMNAMFYNSAATTINLSGFDTSKVTSMRYMFYGSKASTLDLSGFDTSKVNDMYYMFCGSKATMLDLSGFNTSEVTDMSGMFYNSVATTLYLSNFDTSKVIDMSYMFAGSKATTLNLNSFDTSAVTNMSYMFYYSDAATIDVNSFDTSEVTNMNYMFYQTNVQALDLSHFIFAQGCTVENMLYTYNRSLWKLTLGANETFHDNANIQNPTVGSTIPGASNDYVSGKCWQIVGEGTDHAPTGAEISGADIPSDSRAVTTTYVWEHIEKWRGVNGNSPWYLNPDDGVLTFYQSEDGSPTALAEPVYDNLQNTFGWSFSLIQSVTAIRFDADIAAPVNSSNLFAGLENLTSFDSTNLDTSNVENMSRMFEGLYSLSTLNIGGFNTDKVTDMSFMFSELSLNSLDLSHFNTDKVENMAGMFLMMTNLTALDLSNFDTSNVKNMFAMFALNGVRHLNLSHFNTASVENMQAMFLASFIETLDISSFNLSGLKNSPEDGLGTDSPVMFMFSAMSVLDPESEQASNLWQVKLGEQTVFPDDPGFEAAPAAGTTIPGTSYVTNDAAWQIVGNGTALNPKGDKVSTTAMWENAVRPVTYVWANKNQASPSIVSVDSINFGMLAANDFFNGNSPLATNMATGSVALEGLDSSKTYHVTVAQTSDWATDGESATIAKSNLKIKYGGNDLSTSASSFWSGTSATGTKNIAFNHDTTKNFSIWLNPNAPLSTNLLGKQLESELTWTLSDTPE</sequence>
<proteinExistence type="predicted"/>
<feature type="compositionally biased region" description="Basic and acidic residues" evidence="1">
    <location>
        <begin position="78"/>
        <end position="108"/>
    </location>
</feature>
<keyword evidence="2" id="KW-0732">Signal</keyword>
<organism evidence="3 4">
    <name type="scientific">Leuconostoc pseudomesenteroides</name>
    <dbReference type="NCBI Taxonomy" id="33968"/>
    <lineage>
        <taxon>Bacteria</taxon>
        <taxon>Bacillati</taxon>
        <taxon>Bacillota</taxon>
        <taxon>Bacilli</taxon>
        <taxon>Lactobacillales</taxon>
        <taxon>Lactobacillaceae</taxon>
        <taxon>Leuconostoc</taxon>
    </lineage>
</organism>
<dbReference type="Proteomes" id="UP000321296">
    <property type="component" value="Chromosome"/>
</dbReference>
<reference evidence="3 4" key="1">
    <citation type="submission" date="2019-06" db="EMBL/GenBank/DDBJ databases">
        <title>Genome analyses of bacteria isolated from kimchi.</title>
        <authorList>
            <person name="Lee S."/>
            <person name="Ahn S."/>
            <person name="Roh S."/>
        </authorList>
    </citation>
    <scope>NUCLEOTIDE SEQUENCE [LARGE SCALE GENOMIC DNA]</scope>
    <source>
        <strain evidence="3 4">CBA3630</strain>
    </source>
</reference>
<dbReference type="Pfam" id="PF03382">
    <property type="entry name" value="DUF285"/>
    <property type="match status" value="4"/>
</dbReference>
<dbReference type="InterPro" id="IPR032675">
    <property type="entry name" value="LRR_dom_sf"/>
</dbReference>
<dbReference type="SUPFAM" id="SSF52058">
    <property type="entry name" value="L domain-like"/>
    <property type="match status" value="2"/>
</dbReference>
<gene>
    <name evidence="3" type="ORF">FGL85_01730</name>
</gene>
<protein>
    <submittedName>
        <fullName evidence="3">BspA family leucine-rich repeat surface protein</fullName>
    </submittedName>
</protein>
<feature type="region of interest" description="Disordered" evidence="1">
    <location>
        <begin position="70"/>
        <end position="108"/>
    </location>
</feature>
<dbReference type="EMBL" id="CP042383">
    <property type="protein sequence ID" value="QEA41330.1"/>
    <property type="molecule type" value="Genomic_DNA"/>
</dbReference>
<dbReference type="NCBIfam" id="TIGR02167">
    <property type="entry name" value="Liste_lipo_26"/>
    <property type="match status" value="12"/>
</dbReference>
<evidence type="ECO:0000256" key="2">
    <source>
        <dbReference type="SAM" id="SignalP"/>
    </source>
</evidence>
<accession>A0A5B8T2R9</accession>
<dbReference type="InterPro" id="IPR011889">
    <property type="entry name" value="Liste_lipo_26"/>
</dbReference>
<dbReference type="KEGG" id="lpse:FGL85_01730"/>
<evidence type="ECO:0000313" key="3">
    <source>
        <dbReference type="EMBL" id="QEA41330.1"/>
    </source>
</evidence>
<name>A0A5B8T2R9_LEUPS</name>